<evidence type="ECO:0000256" key="1">
    <source>
        <dbReference type="ARBA" id="ARBA00011764"/>
    </source>
</evidence>
<evidence type="ECO:0000256" key="4">
    <source>
        <dbReference type="ARBA" id="ARBA00023163"/>
    </source>
</evidence>
<comment type="caution">
    <text evidence="8">The sequence shown here is derived from an EMBL/GenBank/DDBJ whole genome shotgun (WGS) entry which is preliminary data.</text>
</comment>
<evidence type="ECO:0000256" key="6">
    <source>
        <dbReference type="SAM" id="MobiDB-lite"/>
    </source>
</evidence>
<comment type="function">
    <text evidence="5">Involved in transvection phenomena (= synapsis-dependent gene expression), where the synaptic pairing of chromosomes carrying genes with which zeste interacts influences the expression of these genes. Zeste binds to DNA and stimulates transcription from a nearby promoter.</text>
</comment>
<evidence type="ECO:0000313" key="8">
    <source>
        <dbReference type="EMBL" id="KAG7304866.1"/>
    </source>
</evidence>
<dbReference type="InterPro" id="IPR028002">
    <property type="entry name" value="Myb_DNA-bind_5"/>
</dbReference>
<evidence type="ECO:0000259" key="7">
    <source>
        <dbReference type="Pfam" id="PF13873"/>
    </source>
</evidence>
<evidence type="ECO:0000256" key="5">
    <source>
        <dbReference type="ARBA" id="ARBA00025466"/>
    </source>
</evidence>
<reference evidence="8 9" key="1">
    <citation type="submission" date="2021-06" db="EMBL/GenBank/DDBJ databases">
        <title>A haploid diamondback moth (Plutella xylostella L.) genome assembly resolves 31 chromosomes and identifies a diamide resistance mutation.</title>
        <authorList>
            <person name="Ward C.M."/>
            <person name="Perry K.D."/>
            <person name="Baker G."/>
            <person name="Powis K."/>
            <person name="Heckel D.G."/>
            <person name="Baxter S.W."/>
        </authorList>
    </citation>
    <scope>NUCLEOTIDE SEQUENCE [LARGE SCALE GENOMIC DNA]</scope>
    <source>
        <strain evidence="8 9">LV</strain>
        <tissue evidence="8">Single pupa</tissue>
    </source>
</reference>
<sequence>MMLLKDYPVITCKKTDHSSNPQKDAAWKSLCDIFNSDGSRHRSVKQLQQKYNNMKKTARKEMAAEKYGRRLTGGGPAPPKPSDTTEWLNSIMGESISGLPAMYDSDALDISNIESENNRESAEVNIELIQAENFDPCTSQSMPVMDDRDWEEICKENNPNNIEVPNVFDSSTPKAMLRKPVSKELSVSQNKRNYFLIRWRQGSVL</sequence>
<dbReference type="Proteomes" id="UP000823941">
    <property type="component" value="Chromosome 14"/>
</dbReference>
<keyword evidence="4" id="KW-0804">Transcription</keyword>
<feature type="region of interest" description="Disordered" evidence="6">
    <location>
        <begin position="66"/>
        <end position="85"/>
    </location>
</feature>
<dbReference type="Pfam" id="PF13873">
    <property type="entry name" value="Myb_DNA-bind_5"/>
    <property type="match status" value="1"/>
</dbReference>
<gene>
    <name evidence="8" type="ORF">JYU34_010258</name>
</gene>
<dbReference type="EMBL" id="JAHIBW010000014">
    <property type="protein sequence ID" value="KAG7304866.1"/>
    <property type="molecule type" value="Genomic_DNA"/>
</dbReference>
<evidence type="ECO:0000256" key="3">
    <source>
        <dbReference type="ARBA" id="ARBA00023015"/>
    </source>
</evidence>
<dbReference type="PANTHER" id="PTHR21411:SF0">
    <property type="entry name" value="REGULATORY PROTEIN ZESTE"/>
    <property type="match status" value="1"/>
</dbReference>
<keyword evidence="9" id="KW-1185">Reference proteome</keyword>
<keyword evidence="3" id="KW-0805">Transcription regulation</keyword>
<organism evidence="8 9">
    <name type="scientific">Plutella xylostella</name>
    <name type="common">Diamondback moth</name>
    <name type="synonym">Plutella maculipennis</name>
    <dbReference type="NCBI Taxonomy" id="51655"/>
    <lineage>
        <taxon>Eukaryota</taxon>
        <taxon>Metazoa</taxon>
        <taxon>Ecdysozoa</taxon>
        <taxon>Arthropoda</taxon>
        <taxon>Hexapoda</taxon>
        <taxon>Insecta</taxon>
        <taxon>Pterygota</taxon>
        <taxon>Neoptera</taxon>
        <taxon>Endopterygota</taxon>
        <taxon>Lepidoptera</taxon>
        <taxon>Glossata</taxon>
        <taxon>Ditrysia</taxon>
        <taxon>Yponomeutoidea</taxon>
        <taxon>Plutellidae</taxon>
        <taxon>Plutella</taxon>
    </lineage>
</organism>
<evidence type="ECO:0000313" key="9">
    <source>
        <dbReference type="Proteomes" id="UP000823941"/>
    </source>
</evidence>
<dbReference type="PANTHER" id="PTHR21411">
    <property type="entry name" value="APONTIC"/>
    <property type="match status" value="1"/>
</dbReference>
<proteinExistence type="predicted"/>
<evidence type="ECO:0000256" key="2">
    <source>
        <dbReference type="ARBA" id="ARBA00016807"/>
    </source>
</evidence>
<accession>A0ABQ7QI53</accession>
<name>A0ABQ7QI53_PLUXY</name>
<comment type="subunit">
    <text evidence="1">Self-associates forming complexes of several hundred monomers.</text>
</comment>
<feature type="domain" description="Myb/SANT-like DNA-binding" evidence="7">
    <location>
        <begin position="5"/>
        <end position="63"/>
    </location>
</feature>
<protein>
    <recommendedName>
        <fullName evidence="2">Regulatory protein zeste</fullName>
    </recommendedName>
</protein>